<name>A0A8X6WSI9_9ARAC</name>
<evidence type="ECO:0000313" key="1">
    <source>
        <dbReference type="EMBL" id="GFY39777.1"/>
    </source>
</evidence>
<dbReference type="Proteomes" id="UP000886998">
    <property type="component" value="Unassembled WGS sequence"/>
</dbReference>
<organism evidence="1 2">
    <name type="scientific">Trichonephila inaurata madagascariensis</name>
    <dbReference type="NCBI Taxonomy" id="2747483"/>
    <lineage>
        <taxon>Eukaryota</taxon>
        <taxon>Metazoa</taxon>
        <taxon>Ecdysozoa</taxon>
        <taxon>Arthropoda</taxon>
        <taxon>Chelicerata</taxon>
        <taxon>Arachnida</taxon>
        <taxon>Araneae</taxon>
        <taxon>Araneomorphae</taxon>
        <taxon>Entelegynae</taxon>
        <taxon>Araneoidea</taxon>
        <taxon>Nephilidae</taxon>
        <taxon>Trichonephila</taxon>
        <taxon>Trichonephila inaurata</taxon>
    </lineage>
</organism>
<gene>
    <name evidence="1" type="ORF">TNIN_329231</name>
</gene>
<dbReference type="EMBL" id="BMAV01001528">
    <property type="protein sequence ID" value="GFY39777.1"/>
    <property type="molecule type" value="Genomic_DNA"/>
</dbReference>
<keyword evidence="2" id="KW-1185">Reference proteome</keyword>
<reference evidence="1" key="1">
    <citation type="submission" date="2020-08" db="EMBL/GenBank/DDBJ databases">
        <title>Multicomponent nature underlies the extraordinary mechanical properties of spider dragline silk.</title>
        <authorList>
            <person name="Kono N."/>
            <person name="Nakamura H."/>
            <person name="Mori M."/>
            <person name="Yoshida Y."/>
            <person name="Ohtoshi R."/>
            <person name="Malay A.D."/>
            <person name="Moran D.A.P."/>
            <person name="Tomita M."/>
            <person name="Numata K."/>
            <person name="Arakawa K."/>
        </authorList>
    </citation>
    <scope>NUCLEOTIDE SEQUENCE</scope>
</reference>
<protein>
    <submittedName>
        <fullName evidence="1">Uncharacterized protein</fullName>
    </submittedName>
</protein>
<sequence length="82" mass="9051">MKRCLPNTIYDAIVILKGCVKVIPPSLIPVTLVMDQLLWKSSGMCFRTDPSLEKRYVLASDRSRNVRGSLFFTSQGDGGSAT</sequence>
<comment type="caution">
    <text evidence="1">The sequence shown here is derived from an EMBL/GenBank/DDBJ whole genome shotgun (WGS) entry which is preliminary data.</text>
</comment>
<dbReference type="AlphaFoldDB" id="A0A8X6WSI9"/>
<evidence type="ECO:0000313" key="2">
    <source>
        <dbReference type="Proteomes" id="UP000886998"/>
    </source>
</evidence>
<proteinExistence type="predicted"/>
<accession>A0A8X6WSI9</accession>